<protein>
    <submittedName>
        <fullName evidence="2">Uncharacterized protein</fullName>
    </submittedName>
</protein>
<proteinExistence type="predicted"/>
<keyword evidence="1" id="KW-0175">Coiled coil</keyword>
<evidence type="ECO:0000256" key="1">
    <source>
        <dbReference type="SAM" id="Coils"/>
    </source>
</evidence>
<gene>
    <name evidence="2" type="ORF">GSOID_T00021659001</name>
</gene>
<name>E4YDW8_OIKDI</name>
<feature type="coiled-coil region" evidence="1">
    <location>
        <begin position="354"/>
        <end position="381"/>
    </location>
</feature>
<feature type="coiled-coil region" evidence="1">
    <location>
        <begin position="231"/>
        <end position="269"/>
    </location>
</feature>
<dbReference type="AlphaFoldDB" id="E4YDW8"/>
<dbReference type="EMBL" id="FN654442">
    <property type="protein sequence ID" value="CBY33718.1"/>
    <property type="molecule type" value="Genomic_DNA"/>
</dbReference>
<sequence>MKLLLLLGLARARVDIGRIGGNSPSAYQPECPPQCVCSKWTCVEEFDFAQLKEKSKMYRLSEDEFDENFRCWKNCCRKSGVQVSTCDRNVCQKCCGSECAEIKSMLQFNRRIPSQQCNSCMEQKCDFAKEYTSITTTRSCRGLFNKYSTGFEGNVTFLVEAERDVRIFLYDKPLSIVREHGDRRRRETDNEEIPEELKEFVREQMELNGAAFDVLDEPVRPSTSQVLQTVFRRLRRQVQDIMDKEKLAKQEERREARKAERKTARMLAKDQKITFGSINSEEEIEANIELAKTLLEKSIAPEEKEEEEPVLLFDDYGGYSEEPEEAEEPEESEFSEYYEEAEFLDEKIRRRMEKETLRKEKRQIVKEFKAEQKRLKELSQKWSKVNVALQNPEVITQAEQVATDMAMDMGMGSNAADFAEEASLSVILQSLGIDAELSEASVTNSYKDFKSSSGKSRDSADWGRANKFHGVNPDHVANLIVKNHLQQAKKCKTCRSVSLLNSRDYDDQMQGLADEEGIDENLLTSGWIQIGLGSANNTACDLKSCQASSQWLKF</sequence>
<dbReference type="Proteomes" id="UP000011014">
    <property type="component" value="Unassembled WGS sequence"/>
</dbReference>
<accession>E4YDW8</accession>
<evidence type="ECO:0000313" key="2">
    <source>
        <dbReference type="EMBL" id="CBY33718.1"/>
    </source>
</evidence>
<organism evidence="2">
    <name type="scientific">Oikopleura dioica</name>
    <name type="common">Tunicate</name>
    <dbReference type="NCBI Taxonomy" id="34765"/>
    <lineage>
        <taxon>Eukaryota</taxon>
        <taxon>Metazoa</taxon>
        <taxon>Chordata</taxon>
        <taxon>Tunicata</taxon>
        <taxon>Appendicularia</taxon>
        <taxon>Copelata</taxon>
        <taxon>Oikopleuridae</taxon>
        <taxon>Oikopleura</taxon>
    </lineage>
</organism>
<reference evidence="2" key="1">
    <citation type="journal article" date="2010" name="Science">
        <title>Plasticity of animal genome architecture unmasked by rapid evolution of a pelagic tunicate.</title>
        <authorList>
            <person name="Denoeud F."/>
            <person name="Henriet S."/>
            <person name="Mungpakdee S."/>
            <person name="Aury J.M."/>
            <person name="Da Silva C."/>
            <person name="Brinkmann H."/>
            <person name="Mikhaleva J."/>
            <person name="Olsen L.C."/>
            <person name="Jubin C."/>
            <person name="Canestro C."/>
            <person name="Bouquet J.M."/>
            <person name="Danks G."/>
            <person name="Poulain J."/>
            <person name="Campsteijn C."/>
            <person name="Adamski M."/>
            <person name="Cross I."/>
            <person name="Yadetie F."/>
            <person name="Muffato M."/>
            <person name="Louis A."/>
            <person name="Butcher S."/>
            <person name="Tsagkogeorga G."/>
            <person name="Konrad A."/>
            <person name="Singh S."/>
            <person name="Jensen M.F."/>
            <person name="Cong E.H."/>
            <person name="Eikeseth-Otteraa H."/>
            <person name="Noel B."/>
            <person name="Anthouard V."/>
            <person name="Porcel B.M."/>
            <person name="Kachouri-Lafond R."/>
            <person name="Nishino A."/>
            <person name="Ugolini M."/>
            <person name="Chourrout P."/>
            <person name="Nishida H."/>
            <person name="Aasland R."/>
            <person name="Huzurbazar S."/>
            <person name="Westhof E."/>
            <person name="Delsuc F."/>
            <person name="Lehrach H."/>
            <person name="Reinhardt R."/>
            <person name="Weissenbach J."/>
            <person name="Roy S.W."/>
            <person name="Artiguenave F."/>
            <person name="Postlethwait J.H."/>
            <person name="Manak J.R."/>
            <person name="Thompson E.M."/>
            <person name="Jaillon O."/>
            <person name="Du Pasquier L."/>
            <person name="Boudinot P."/>
            <person name="Liberles D.A."/>
            <person name="Volff J.N."/>
            <person name="Philippe H."/>
            <person name="Lenhard B."/>
            <person name="Roest Crollius H."/>
            <person name="Wincker P."/>
            <person name="Chourrout D."/>
        </authorList>
    </citation>
    <scope>NUCLEOTIDE SEQUENCE [LARGE SCALE GENOMIC DNA]</scope>
</reference>